<dbReference type="InterPro" id="IPR042099">
    <property type="entry name" value="ANL_N_sf"/>
</dbReference>
<dbReference type="PANTHER" id="PTHR24096:SF267">
    <property type="entry name" value="MALONATE--COA LIGASE ACSF3, MITOCHONDRIAL"/>
    <property type="match status" value="1"/>
</dbReference>
<evidence type="ECO:0000259" key="3">
    <source>
        <dbReference type="Pfam" id="PF00501"/>
    </source>
</evidence>
<dbReference type="EMBL" id="BMTL01000038">
    <property type="protein sequence ID" value="GGS20553.1"/>
    <property type="molecule type" value="Genomic_DNA"/>
</dbReference>
<dbReference type="GO" id="GO:0016405">
    <property type="term" value="F:CoA-ligase activity"/>
    <property type="evidence" value="ECO:0007669"/>
    <property type="project" value="TreeGrafter"/>
</dbReference>
<evidence type="ECO:0000256" key="1">
    <source>
        <dbReference type="ARBA" id="ARBA00006432"/>
    </source>
</evidence>
<gene>
    <name evidence="5" type="ORF">GCM10010269_69320</name>
</gene>
<proteinExistence type="inferred from homology"/>
<dbReference type="PROSITE" id="PS00455">
    <property type="entry name" value="AMP_BINDING"/>
    <property type="match status" value="1"/>
</dbReference>
<feature type="domain" description="AMP-dependent synthetase/ligase" evidence="3">
    <location>
        <begin position="25"/>
        <end position="381"/>
    </location>
</feature>
<keyword evidence="6" id="KW-1185">Reference proteome</keyword>
<dbReference type="InterPro" id="IPR045851">
    <property type="entry name" value="AMP-bd_C_sf"/>
</dbReference>
<dbReference type="Gene3D" id="3.40.50.12780">
    <property type="entry name" value="N-terminal domain of ligase-like"/>
    <property type="match status" value="1"/>
</dbReference>
<organism evidence="5 6">
    <name type="scientific">Streptomyces humidus</name>
    <dbReference type="NCBI Taxonomy" id="52259"/>
    <lineage>
        <taxon>Bacteria</taxon>
        <taxon>Bacillati</taxon>
        <taxon>Actinomycetota</taxon>
        <taxon>Actinomycetes</taxon>
        <taxon>Kitasatosporales</taxon>
        <taxon>Streptomycetaceae</taxon>
        <taxon>Streptomyces</taxon>
    </lineage>
</organism>
<reference evidence="5" key="2">
    <citation type="submission" date="2020-09" db="EMBL/GenBank/DDBJ databases">
        <authorList>
            <person name="Sun Q."/>
            <person name="Ohkuma M."/>
        </authorList>
    </citation>
    <scope>NUCLEOTIDE SEQUENCE</scope>
    <source>
        <strain evidence="5">JCM 4386</strain>
    </source>
</reference>
<dbReference type="InterPro" id="IPR025110">
    <property type="entry name" value="AMP-bd_C"/>
</dbReference>
<name>A0A918L8D4_9ACTN</name>
<sequence length="525" mass="56762">MTAADEPLEGNPEPLSSLATIPWSWAARTPDAPCLTYDGTTRSWREVYDRSRRVAQGLAASGRGPGERVLYLGRNRPEFFEILFGASLTGWVTVAVNWRLAPPELLFVIGNARPKVLFVTREFLEKLSPVRDKLTTVESVVVIGDDADGYEKWLTCWPARVPPVVTRDTDPAFMMYTSGTTGVPKAALFTGRALQATFGAADVLGVTRNSVVLAALPLFHAAGLNSALVALAAGAHCVLAADAKPRSMLELAQRHRVTTTMVVPAVLKALVAEDVDRYDLSSVDTIGYAGSPIDPELLRSCLRRFGCRFLQLYGMTETIGITALAPEDHVVEDEGGKLSSAGRPLPGVTLRVVDPVSGEEVAEGVVGEVWARTPTAMSEYWEAPQETAGVRTEDGFVRTGDAGFLRDGYLYLRDRLKDVIISGGENVYPGEVEHILFAHPGVADVAVIGTPSDEWGETVRAIVVRTESSASLTEGEVISYAKEFLAGYKCPTAVDFVSELPRNASGKVLKTSLRRRYLPDTTGSF</sequence>
<accession>A0A918L8D4</accession>
<dbReference type="PANTHER" id="PTHR24096">
    <property type="entry name" value="LONG-CHAIN-FATTY-ACID--COA LIGASE"/>
    <property type="match status" value="1"/>
</dbReference>
<dbReference type="InterPro" id="IPR020845">
    <property type="entry name" value="AMP-binding_CS"/>
</dbReference>
<protein>
    <submittedName>
        <fullName evidence="5">Acyl-CoA synthetase</fullName>
    </submittedName>
</protein>
<evidence type="ECO:0000313" key="5">
    <source>
        <dbReference type="EMBL" id="GGS20553.1"/>
    </source>
</evidence>
<dbReference type="InterPro" id="IPR000873">
    <property type="entry name" value="AMP-dep_synth/lig_dom"/>
</dbReference>
<evidence type="ECO:0000259" key="4">
    <source>
        <dbReference type="Pfam" id="PF13193"/>
    </source>
</evidence>
<evidence type="ECO:0000256" key="2">
    <source>
        <dbReference type="ARBA" id="ARBA00022598"/>
    </source>
</evidence>
<evidence type="ECO:0000313" key="6">
    <source>
        <dbReference type="Proteomes" id="UP000606194"/>
    </source>
</evidence>
<comment type="caution">
    <text evidence="5">The sequence shown here is derived from an EMBL/GenBank/DDBJ whole genome shotgun (WGS) entry which is preliminary data.</text>
</comment>
<reference evidence="5" key="1">
    <citation type="journal article" date="2014" name="Int. J. Syst. Evol. Microbiol.">
        <title>Complete genome sequence of Corynebacterium casei LMG S-19264T (=DSM 44701T), isolated from a smear-ripened cheese.</title>
        <authorList>
            <consortium name="US DOE Joint Genome Institute (JGI-PGF)"/>
            <person name="Walter F."/>
            <person name="Albersmeier A."/>
            <person name="Kalinowski J."/>
            <person name="Ruckert C."/>
        </authorList>
    </citation>
    <scope>NUCLEOTIDE SEQUENCE</scope>
    <source>
        <strain evidence="5">JCM 4386</strain>
    </source>
</reference>
<keyword evidence="2" id="KW-0436">Ligase</keyword>
<dbReference type="Gene3D" id="3.30.300.30">
    <property type="match status" value="1"/>
</dbReference>
<dbReference type="SUPFAM" id="SSF56801">
    <property type="entry name" value="Acetyl-CoA synthetase-like"/>
    <property type="match status" value="1"/>
</dbReference>
<dbReference type="FunFam" id="3.30.300.30:FF:000008">
    <property type="entry name" value="2,3-dihydroxybenzoate-AMP ligase"/>
    <property type="match status" value="1"/>
</dbReference>
<dbReference type="Proteomes" id="UP000606194">
    <property type="component" value="Unassembled WGS sequence"/>
</dbReference>
<dbReference type="AlphaFoldDB" id="A0A918L8D4"/>
<dbReference type="Pfam" id="PF13193">
    <property type="entry name" value="AMP-binding_C"/>
    <property type="match status" value="1"/>
</dbReference>
<dbReference type="Pfam" id="PF00501">
    <property type="entry name" value="AMP-binding"/>
    <property type="match status" value="1"/>
</dbReference>
<dbReference type="RefSeq" id="WP_190153319.1">
    <property type="nucleotide sequence ID" value="NZ_BMTL01000038.1"/>
</dbReference>
<feature type="domain" description="AMP-binding enzyme C-terminal" evidence="4">
    <location>
        <begin position="431"/>
        <end position="507"/>
    </location>
</feature>
<comment type="similarity">
    <text evidence="1">Belongs to the ATP-dependent AMP-binding enzyme family.</text>
</comment>